<name>A0AAN6JG75_9BASI</name>
<comment type="caution">
    <text evidence="2">The sequence shown here is derived from an EMBL/GenBank/DDBJ whole genome shotgun (WGS) entry which is preliminary data.</text>
</comment>
<keyword evidence="3" id="KW-1185">Reference proteome</keyword>
<protein>
    <submittedName>
        <fullName evidence="2">Uncharacterized protein</fullName>
    </submittedName>
</protein>
<organism evidence="2 3">
    <name type="scientific">Tilletia horrida</name>
    <dbReference type="NCBI Taxonomy" id="155126"/>
    <lineage>
        <taxon>Eukaryota</taxon>
        <taxon>Fungi</taxon>
        <taxon>Dikarya</taxon>
        <taxon>Basidiomycota</taxon>
        <taxon>Ustilaginomycotina</taxon>
        <taxon>Exobasidiomycetes</taxon>
        <taxon>Tilletiales</taxon>
        <taxon>Tilletiaceae</taxon>
        <taxon>Tilletia</taxon>
    </lineage>
</organism>
<evidence type="ECO:0000313" key="2">
    <source>
        <dbReference type="EMBL" id="KAK0517780.1"/>
    </source>
</evidence>
<proteinExistence type="predicted"/>
<reference evidence="2" key="1">
    <citation type="journal article" date="2023" name="PhytoFront">
        <title>Draft Genome Resources of Seven Strains of Tilletia horrida, Causal Agent of Kernel Smut of Rice.</title>
        <authorList>
            <person name="Khanal S."/>
            <person name="Antony Babu S."/>
            <person name="Zhou X.G."/>
        </authorList>
    </citation>
    <scope>NUCLEOTIDE SEQUENCE</scope>
    <source>
        <strain evidence="2">TX3</strain>
    </source>
</reference>
<evidence type="ECO:0000313" key="3">
    <source>
        <dbReference type="Proteomes" id="UP001176521"/>
    </source>
</evidence>
<accession>A0AAN6JG75</accession>
<gene>
    <name evidence="2" type="ORF">OC842_008002</name>
</gene>
<feature type="region of interest" description="Disordered" evidence="1">
    <location>
        <begin position="211"/>
        <end position="247"/>
    </location>
</feature>
<dbReference type="Proteomes" id="UP001176521">
    <property type="component" value="Unassembled WGS sequence"/>
</dbReference>
<dbReference type="EMBL" id="JAPDMQ010001620">
    <property type="protein sequence ID" value="KAK0517780.1"/>
    <property type="molecule type" value="Genomic_DNA"/>
</dbReference>
<feature type="region of interest" description="Disordered" evidence="1">
    <location>
        <begin position="285"/>
        <end position="305"/>
    </location>
</feature>
<feature type="compositionally biased region" description="Acidic residues" evidence="1">
    <location>
        <begin position="296"/>
        <end position="305"/>
    </location>
</feature>
<dbReference type="AlphaFoldDB" id="A0AAN6JG75"/>
<evidence type="ECO:0000256" key="1">
    <source>
        <dbReference type="SAM" id="MobiDB-lite"/>
    </source>
</evidence>
<sequence length="305" mass="33302">MPGEAAFMALVQQQLQTWQLLYEPTASQQCINMLDERVRGPVWSAYRAVRATFKDGKRPDFQAVKETYLSCAPEDVSDKILEELGKFFSDAALESALAAMDDTAADLDVAGRLPTPSNALQPSTRDNLNVLTDAASGACMKGGSSTHVFGATDALPATLSRPAGKAVAGARRGQAQRWIYNGVFRWEHGAVSGQPLREDEIMAEARKAGLFGSAGTRQPEPARRRGTPSASDATKKVKAKGKSTLRAERPERLKHLREQWVCSLCPLVVRNEKVGITSNLSKHYREDHKDGLNPDLVEEQDEVAP</sequence>